<dbReference type="EMBL" id="JAASUB010000018">
    <property type="protein sequence ID" value="MBC1510956.1"/>
    <property type="molecule type" value="Genomic_DNA"/>
</dbReference>
<proteinExistence type="predicted"/>
<sequence>MNPLFIILSNYYEPLIIITHLYEIVTNITMSISHCDIFPRITKALEETY</sequence>
<reference evidence="1 2" key="1">
    <citation type="submission" date="2020-03" db="EMBL/GenBank/DDBJ databases">
        <title>Soil Listeria distribution.</title>
        <authorList>
            <person name="Liao J."/>
            <person name="Wiedmann M."/>
        </authorList>
    </citation>
    <scope>NUCLEOTIDE SEQUENCE [LARGE SCALE GENOMIC DNA]</scope>
    <source>
        <strain evidence="1 2">FSL L7-1515</strain>
    </source>
</reference>
<dbReference type="Proteomes" id="UP000587800">
    <property type="component" value="Unassembled WGS sequence"/>
</dbReference>
<organism evidence="1 2">
    <name type="scientific">Listeria immobilis</name>
    <dbReference type="NCBI Taxonomy" id="2713502"/>
    <lineage>
        <taxon>Bacteria</taxon>
        <taxon>Bacillati</taxon>
        <taxon>Bacillota</taxon>
        <taxon>Bacilli</taxon>
        <taxon>Bacillales</taxon>
        <taxon>Listeriaceae</taxon>
        <taxon>Listeria</taxon>
    </lineage>
</organism>
<gene>
    <name evidence="1" type="ORF">HCJ59_13785</name>
</gene>
<comment type="caution">
    <text evidence="1">The sequence shown here is derived from an EMBL/GenBank/DDBJ whole genome shotgun (WGS) entry which is preliminary data.</text>
</comment>
<protein>
    <submittedName>
        <fullName evidence="1">Uncharacterized protein</fullName>
    </submittedName>
</protein>
<evidence type="ECO:0000313" key="1">
    <source>
        <dbReference type="EMBL" id="MBC1510956.1"/>
    </source>
</evidence>
<evidence type="ECO:0000313" key="2">
    <source>
        <dbReference type="Proteomes" id="UP000587800"/>
    </source>
</evidence>
<keyword evidence="2" id="KW-1185">Reference proteome</keyword>
<accession>A0ABR6SZ47</accession>
<name>A0ABR6SZ47_9LIST</name>